<reference evidence="2 3" key="1">
    <citation type="submission" date="2021-01" db="EMBL/GenBank/DDBJ databases">
        <title>Whole genome shotgun sequence of Microbispora corallina NBRC 16416.</title>
        <authorList>
            <person name="Komaki H."/>
            <person name="Tamura T."/>
        </authorList>
    </citation>
    <scope>NUCLEOTIDE SEQUENCE [LARGE SCALE GENOMIC DNA]</scope>
    <source>
        <strain evidence="2 3">NBRC 16416</strain>
    </source>
</reference>
<keyword evidence="1" id="KW-0472">Membrane</keyword>
<gene>
    <name evidence="2" type="ORF">Mco01_57520</name>
</gene>
<name>A0ABQ4G6P1_9ACTN</name>
<dbReference type="RefSeq" id="WP_204059930.1">
    <property type="nucleotide sequence ID" value="NZ_BAAAGP010000019.1"/>
</dbReference>
<evidence type="ECO:0000313" key="3">
    <source>
        <dbReference type="Proteomes" id="UP000603904"/>
    </source>
</evidence>
<feature type="transmembrane region" description="Helical" evidence="1">
    <location>
        <begin position="44"/>
        <end position="63"/>
    </location>
</feature>
<accession>A0ABQ4G6P1</accession>
<keyword evidence="3" id="KW-1185">Reference proteome</keyword>
<evidence type="ECO:0000256" key="1">
    <source>
        <dbReference type="SAM" id="Phobius"/>
    </source>
</evidence>
<sequence length="212" mass="21306">MNDDDMLAAMRSSLTRTKDALSHVRMGQRPEAIMARARGRRLRGVAGVGTGGLALAIGVALSLSGGTSAASGDQPGAPSRSSGSRAVHVNLAAWSVNTSPDGVVEVTIRELKDPAGLTKTLADAGVPVVLTSGHVCSSPDDKLQVSEVVHKLPGDGGLAMAIDPEAMPAGTELVIGIGTLHVGGIEDGPAAALGLEKKGSPLNCPGKPKAND</sequence>
<keyword evidence="1" id="KW-0812">Transmembrane</keyword>
<proteinExistence type="predicted"/>
<protein>
    <submittedName>
        <fullName evidence="2">Uncharacterized protein</fullName>
    </submittedName>
</protein>
<evidence type="ECO:0000313" key="2">
    <source>
        <dbReference type="EMBL" id="GIH42752.1"/>
    </source>
</evidence>
<keyword evidence="1" id="KW-1133">Transmembrane helix</keyword>
<dbReference type="Proteomes" id="UP000603904">
    <property type="component" value="Unassembled WGS sequence"/>
</dbReference>
<comment type="caution">
    <text evidence="2">The sequence shown here is derived from an EMBL/GenBank/DDBJ whole genome shotgun (WGS) entry which is preliminary data.</text>
</comment>
<organism evidence="2 3">
    <name type="scientific">Microbispora corallina</name>
    <dbReference type="NCBI Taxonomy" id="83302"/>
    <lineage>
        <taxon>Bacteria</taxon>
        <taxon>Bacillati</taxon>
        <taxon>Actinomycetota</taxon>
        <taxon>Actinomycetes</taxon>
        <taxon>Streptosporangiales</taxon>
        <taxon>Streptosporangiaceae</taxon>
        <taxon>Microbispora</taxon>
    </lineage>
</organism>
<dbReference type="EMBL" id="BOOC01000032">
    <property type="protein sequence ID" value="GIH42752.1"/>
    <property type="molecule type" value="Genomic_DNA"/>
</dbReference>